<dbReference type="EMBL" id="KN824926">
    <property type="protein sequence ID" value="KIK97666.1"/>
    <property type="molecule type" value="Genomic_DNA"/>
</dbReference>
<dbReference type="InterPro" id="IPR051645">
    <property type="entry name" value="PER33/POM33_regulator"/>
</dbReference>
<dbReference type="OrthoDB" id="5581259at2759"/>
<evidence type="ECO:0000256" key="1">
    <source>
        <dbReference type="ARBA" id="ARBA00004141"/>
    </source>
</evidence>
<evidence type="ECO:0000313" key="7">
    <source>
        <dbReference type="EMBL" id="KIK97666.1"/>
    </source>
</evidence>
<dbReference type="InterPro" id="IPR005344">
    <property type="entry name" value="TMEM33/Pom33"/>
</dbReference>
<dbReference type="AlphaFoldDB" id="A0A0D0E1H0"/>
<protein>
    <recommendedName>
        <fullName evidence="9">Endoplasmic reticulum protein</fullName>
    </recommendedName>
</protein>
<keyword evidence="3 6" id="KW-0812">Transmembrane</keyword>
<keyword evidence="4 6" id="KW-1133">Transmembrane helix</keyword>
<evidence type="ECO:0008006" key="9">
    <source>
        <dbReference type="Google" id="ProtNLM"/>
    </source>
</evidence>
<keyword evidence="8" id="KW-1185">Reference proteome</keyword>
<dbReference type="GO" id="GO:0005783">
    <property type="term" value="C:endoplasmic reticulum"/>
    <property type="evidence" value="ECO:0007669"/>
    <property type="project" value="TreeGrafter"/>
</dbReference>
<evidence type="ECO:0000256" key="4">
    <source>
        <dbReference type="ARBA" id="ARBA00022989"/>
    </source>
</evidence>
<dbReference type="GO" id="GO:0016020">
    <property type="term" value="C:membrane"/>
    <property type="evidence" value="ECO:0007669"/>
    <property type="project" value="UniProtKB-SubCell"/>
</dbReference>
<feature type="transmembrane region" description="Helical" evidence="6">
    <location>
        <begin position="37"/>
        <end position="57"/>
    </location>
</feature>
<dbReference type="InParanoid" id="A0A0D0E1H0"/>
<dbReference type="GO" id="GO:0061024">
    <property type="term" value="P:membrane organization"/>
    <property type="evidence" value="ECO:0007669"/>
    <property type="project" value="TreeGrafter"/>
</dbReference>
<comment type="similarity">
    <text evidence="2">Belongs to the PER33/POM33 family.</text>
</comment>
<gene>
    <name evidence="7" type="ORF">PAXRUDRAFT_10065</name>
</gene>
<dbReference type="Proteomes" id="UP000054538">
    <property type="component" value="Unassembled WGS sequence"/>
</dbReference>
<name>A0A0D0E1H0_9AGAM</name>
<dbReference type="FunCoup" id="A0A0D0E1H0">
    <property type="interactions" value="165"/>
</dbReference>
<accession>A0A0D0E1H0</accession>
<feature type="transmembrane region" description="Helical" evidence="6">
    <location>
        <begin position="78"/>
        <end position="101"/>
    </location>
</feature>
<sequence>MATTQHYLWAGGHFLLLLAALRYFIASVTFSTISAWWYKAGFLGALVSYAIVCHKSLGIFQPNLAYVQKALTDENVQYFLLAFFWWSSKPVTIALMPYFVFSLFHALTFTRTTLMPRFLPPGPPATPGGPPQPHHLAKRLQLWVKANYDPAMRIVAFAELLIFVRVAFGAILFRNSLLTPLIYAHFLRQRYYHSGFTRNAIAVADARISAVINRPGLPPAVPMVWGRIREMVGRWAGGVLEQQAGQGARRD</sequence>
<dbReference type="HOGENOM" id="CLU_065417_0_0_1"/>
<proteinExistence type="inferred from homology"/>
<reference evidence="7 8" key="1">
    <citation type="submission" date="2014-04" db="EMBL/GenBank/DDBJ databases">
        <authorList>
            <consortium name="DOE Joint Genome Institute"/>
            <person name="Kuo A."/>
            <person name="Kohler A."/>
            <person name="Jargeat P."/>
            <person name="Nagy L.G."/>
            <person name="Floudas D."/>
            <person name="Copeland A."/>
            <person name="Barry K.W."/>
            <person name="Cichocki N."/>
            <person name="Veneault-Fourrey C."/>
            <person name="LaButti K."/>
            <person name="Lindquist E.A."/>
            <person name="Lipzen A."/>
            <person name="Lundell T."/>
            <person name="Morin E."/>
            <person name="Murat C."/>
            <person name="Sun H."/>
            <person name="Tunlid A."/>
            <person name="Henrissat B."/>
            <person name="Grigoriev I.V."/>
            <person name="Hibbett D.S."/>
            <person name="Martin F."/>
            <person name="Nordberg H.P."/>
            <person name="Cantor M.N."/>
            <person name="Hua S.X."/>
        </authorList>
    </citation>
    <scope>NUCLEOTIDE SEQUENCE [LARGE SCALE GENOMIC DNA]</scope>
    <source>
        <strain evidence="7 8">Ve08.2h10</strain>
    </source>
</reference>
<reference evidence="8" key="2">
    <citation type="submission" date="2015-01" db="EMBL/GenBank/DDBJ databases">
        <title>Evolutionary Origins and Diversification of the Mycorrhizal Mutualists.</title>
        <authorList>
            <consortium name="DOE Joint Genome Institute"/>
            <consortium name="Mycorrhizal Genomics Consortium"/>
            <person name="Kohler A."/>
            <person name="Kuo A."/>
            <person name="Nagy L.G."/>
            <person name="Floudas D."/>
            <person name="Copeland A."/>
            <person name="Barry K.W."/>
            <person name="Cichocki N."/>
            <person name="Veneault-Fourrey C."/>
            <person name="LaButti K."/>
            <person name="Lindquist E.A."/>
            <person name="Lipzen A."/>
            <person name="Lundell T."/>
            <person name="Morin E."/>
            <person name="Murat C."/>
            <person name="Riley R."/>
            <person name="Ohm R."/>
            <person name="Sun H."/>
            <person name="Tunlid A."/>
            <person name="Henrissat B."/>
            <person name="Grigoriev I.V."/>
            <person name="Hibbett D.S."/>
            <person name="Martin F."/>
        </authorList>
    </citation>
    <scope>NUCLEOTIDE SEQUENCE [LARGE SCALE GENOMIC DNA]</scope>
    <source>
        <strain evidence="8">Ve08.2h10</strain>
    </source>
</reference>
<evidence type="ECO:0000256" key="2">
    <source>
        <dbReference type="ARBA" id="ARBA00007322"/>
    </source>
</evidence>
<comment type="subcellular location">
    <subcellularLocation>
        <location evidence="1">Membrane</location>
        <topology evidence="1">Multi-pass membrane protein</topology>
    </subcellularLocation>
</comment>
<keyword evidence="5 6" id="KW-0472">Membrane</keyword>
<dbReference type="STRING" id="930991.A0A0D0E1H0"/>
<dbReference type="GO" id="GO:0071786">
    <property type="term" value="P:endoplasmic reticulum tubular network organization"/>
    <property type="evidence" value="ECO:0007669"/>
    <property type="project" value="TreeGrafter"/>
</dbReference>
<feature type="transmembrane region" description="Helical" evidence="6">
    <location>
        <begin position="151"/>
        <end position="173"/>
    </location>
</feature>
<organism evidence="7 8">
    <name type="scientific">Paxillus rubicundulus Ve08.2h10</name>
    <dbReference type="NCBI Taxonomy" id="930991"/>
    <lineage>
        <taxon>Eukaryota</taxon>
        <taxon>Fungi</taxon>
        <taxon>Dikarya</taxon>
        <taxon>Basidiomycota</taxon>
        <taxon>Agaricomycotina</taxon>
        <taxon>Agaricomycetes</taxon>
        <taxon>Agaricomycetidae</taxon>
        <taxon>Boletales</taxon>
        <taxon>Paxilineae</taxon>
        <taxon>Paxillaceae</taxon>
        <taxon>Paxillus</taxon>
    </lineage>
</organism>
<dbReference type="PANTHER" id="PTHR12703">
    <property type="entry name" value="TRANSMEMBRANE PROTEIN 33"/>
    <property type="match status" value="1"/>
</dbReference>
<evidence type="ECO:0000256" key="5">
    <source>
        <dbReference type="ARBA" id="ARBA00023136"/>
    </source>
</evidence>
<evidence type="ECO:0000256" key="3">
    <source>
        <dbReference type="ARBA" id="ARBA00022692"/>
    </source>
</evidence>
<evidence type="ECO:0000313" key="8">
    <source>
        <dbReference type="Proteomes" id="UP000054538"/>
    </source>
</evidence>
<dbReference type="PANTHER" id="PTHR12703:SF4">
    <property type="entry name" value="TRANSMEMBRANE PROTEIN 33"/>
    <property type="match status" value="1"/>
</dbReference>
<evidence type="ECO:0000256" key="6">
    <source>
        <dbReference type="SAM" id="Phobius"/>
    </source>
</evidence>
<dbReference type="Pfam" id="PF03661">
    <property type="entry name" value="TMEM33_Pom33"/>
    <property type="match status" value="1"/>
</dbReference>
<feature type="transmembrane region" description="Helical" evidence="6">
    <location>
        <begin position="7"/>
        <end position="25"/>
    </location>
</feature>